<keyword evidence="3" id="KW-1185">Reference proteome</keyword>
<dbReference type="InterPro" id="IPR029033">
    <property type="entry name" value="His_PPase_superfam"/>
</dbReference>
<dbReference type="PANTHER" id="PTHR47821:SF2">
    <property type="entry name" value="PHOSPHOGLYCERATE MUTASE FAMILY PROTEIN"/>
    <property type="match status" value="1"/>
</dbReference>
<dbReference type="InterPro" id="IPR013078">
    <property type="entry name" value="His_Pase_superF_clade-1"/>
</dbReference>
<dbReference type="Gene3D" id="3.40.50.1240">
    <property type="entry name" value="Phosphoglycerate mutase-like"/>
    <property type="match status" value="1"/>
</dbReference>
<dbReference type="EMBL" id="FN648715">
    <property type="protein sequence ID" value="CBJ33526.1"/>
    <property type="molecule type" value="Genomic_DNA"/>
</dbReference>
<dbReference type="AlphaFoldDB" id="D7G3D2"/>
<protein>
    <submittedName>
        <fullName evidence="2">Uncharacterized protein</fullName>
    </submittedName>
</protein>
<evidence type="ECO:0000313" key="3">
    <source>
        <dbReference type="Proteomes" id="UP000002630"/>
    </source>
</evidence>
<dbReference type="OrthoDB" id="354304at2759"/>
<evidence type="ECO:0000313" key="2">
    <source>
        <dbReference type="EMBL" id="CBJ33526.1"/>
    </source>
</evidence>
<dbReference type="EMBL" id="FN649736">
    <property type="protein sequence ID" value="CBJ33526.1"/>
    <property type="molecule type" value="Genomic_DNA"/>
</dbReference>
<proteinExistence type="predicted"/>
<reference evidence="2 3" key="1">
    <citation type="journal article" date="2010" name="Nature">
        <title>The Ectocarpus genome and the independent evolution of multicellularity in brown algae.</title>
        <authorList>
            <person name="Cock J.M."/>
            <person name="Sterck L."/>
            <person name="Rouze P."/>
            <person name="Scornet D."/>
            <person name="Allen A.E."/>
            <person name="Amoutzias G."/>
            <person name="Anthouard V."/>
            <person name="Artiguenave F."/>
            <person name="Aury J.M."/>
            <person name="Badger J.H."/>
            <person name="Beszteri B."/>
            <person name="Billiau K."/>
            <person name="Bonnet E."/>
            <person name="Bothwell J.H."/>
            <person name="Bowler C."/>
            <person name="Boyen C."/>
            <person name="Brownlee C."/>
            <person name="Carrano C.J."/>
            <person name="Charrier B."/>
            <person name="Cho G.Y."/>
            <person name="Coelho S.M."/>
            <person name="Collen J."/>
            <person name="Corre E."/>
            <person name="Da Silva C."/>
            <person name="Delage L."/>
            <person name="Delaroque N."/>
            <person name="Dittami S.M."/>
            <person name="Doulbeau S."/>
            <person name="Elias M."/>
            <person name="Farnham G."/>
            <person name="Gachon C.M."/>
            <person name="Gschloessl B."/>
            <person name="Heesch S."/>
            <person name="Jabbari K."/>
            <person name="Jubin C."/>
            <person name="Kawai H."/>
            <person name="Kimura K."/>
            <person name="Kloareg B."/>
            <person name="Kupper F.C."/>
            <person name="Lang D."/>
            <person name="Le Bail A."/>
            <person name="Leblanc C."/>
            <person name="Lerouge P."/>
            <person name="Lohr M."/>
            <person name="Lopez P.J."/>
            <person name="Martens C."/>
            <person name="Maumus F."/>
            <person name="Michel G."/>
            <person name="Miranda-Saavedra D."/>
            <person name="Morales J."/>
            <person name="Moreau H."/>
            <person name="Motomura T."/>
            <person name="Nagasato C."/>
            <person name="Napoli C.A."/>
            <person name="Nelson D.R."/>
            <person name="Nyvall-Collen P."/>
            <person name="Peters A.F."/>
            <person name="Pommier C."/>
            <person name="Potin P."/>
            <person name="Poulain J."/>
            <person name="Quesneville H."/>
            <person name="Read B."/>
            <person name="Rensing S.A."/>
            <person name="Ritter A."/>
            <person name="Rousvoal S."/>
            <person name="Samanta M."/>
            <person name="Samson G."/>
            <person name="Schroeder D.C."/>
            <person name="Segurens B."/>
            <person name="Strittmatter M."/>
            <person name="Tonon T."/>
            <person name="Tregear J.W."/>
            <person name="Valentin K."/>
            <person name="von Dassow P."/>
            <person name="Yamagishi T."/>
            <person name="Van de Peer Y."/>
            <person name="Wincker P."/>
        </authorList>
    </citation>
    <scope>NUCLEOTIDE SEQUENCE [LARGE SCALE GENOMIC DNA]</scope>
    <source>
        <strain evidence="3">Ec32 / CCAP1310/4</strain>
    </source>
</reference>
<gene>
    <name evidence="2" type="ORF">Esi_0506_0003</name>
</gene>
<dbReference type="SUPFAM" id="SSF53254">
    <property type="entry name" value="Phosphoglycerate mutase-like"/>
    <property type="match status" value="1"/>
</dbReference>
<feature type="binding site" evidence="1">
    <location>
        <position position="49"/>
    </location>
    <ligand>
        <name>substrate</name>
    </ligand>
</feature>
<name>D7G3D2_ECTSI</name>
<dbReference type="CDD" id="cd07067">
    <property type="entry name" value="HP_PGM_like"/>
    <property type="match status" value="1"/>
</dbReference>
<dbReference type="Pfam" id="PF00300">
    <property type="entry name" value="His_Phos_1"/>
    <property type="match status" value="1"/>
</dbReference>
<sequence>MEEGVDPANGLTELGLEQARTAGKELKEVLLGAGCSPANTMVVTSPFSRAKETAEAIRECLDCDLREERDLRERYFGELDGREDHASYAKVWALDAVSARHGELGVEPATQARRIAHHSNQK</sequence>
<dbReference type="InParanoid" id="D7G3D2"/>
<dbReference type="Proteomes" id="UP000002630">
    <property type="component" value="Linkage Group LG11"/>
</dbReference>
<dbReference type="PANTHER" id="PTHR47821">
    <property type="entry name" value="PHOSPHOGLYCERATE MUTASE FAMILY PROTEIN"/>
    <property type="match status" value="1"/>
</dbReference>
<organism evidence="2 3">
    <name type="scientific">Ectocarpus siliculosus</name>
    <name type="common">Brown alga</name>
    <name type="synonym">Conferva siliculosa</name>
    <dbReference type="NCBI Taxonomy" id="2880"/>
    <lineage>
        <taxon>Eukaryota</taxon>
        <taxon>Sar</taxon>
        <taxon>Stramenopiles</taxon>
        <taxon>Ochrophyta</taxon>
        <taxon>PX clade</taxon>
        <taxon>Phaeophyceae</taxon>
        <taxon>Ectocarpales</taxon>
        <taxon>Ectocarpaceae</taxon>
        <taxon>Ectocarpus</taxon>
    </lineage>
</organism>
<accession>D7G3D2</accession>
<evidence type="ECO:0000256" key="1">
    <source>
        <dbReference type="PIRSR" id="PIRSR613078-2"/>
    </source>
</evidence>